<evidence type="ECO:0000313" key="2">
    <source>
        <dbReference type="EMBL" id="QIZ08971.1"/>
    </source>
</evidence>
<sequence length="161" mass="18273">MEGIRKMAVTLVIVLVIGIGLVVSSFGSALFQEGNPIPLIISAMKLHFSDSEFELFSKTDKRSRYLSESSQGSSYNVVKKYMKSKGWKFQEKMGSGLIFTKNGEDAIVVVKQFSGNYFIWEIQQRFSNNKSLTYSKQTPNPWIRGLCFPTLSHYKKPRSIP</sequence>
<dbReference type="EMBL" id="CP051128">
    <property type="protein sequence ID" value="QIZ08971.1"/>
    <property type="molecule type" value="Genomic_DNA"/>
</dbReference>
<evidence type="ECO:0000256" key="1">
    <source>
        <dbReference type="SAM" id="Phobius"/>
    </source>
</evidence>
<reference evidence="2 3" key="1">
    <citation type="submission" date="2020-04" db="EMBL/GenBank/DDBJ databases">
        <title>Genome-Wide Identification of 5-Methylcytosine Sites in Bacterial Genomes By High-Throughput Sequencing of MspJI Restriction Fragments.</title>
        <authorList>
            <person name="Wu V."/>
        </authorList>
    </citation>
    <scope>NUCLEOTIDE SEQUENCE [LARGE SCALE GENOMIC DNA]</scope>
    <source>
        <strain evidence="2 3">S2</strain>
    </source>
</reference>
<keyword evidence="1" id="KW-1133">Transmembrane helix</keyword>
<protein>
    <submittedName>
        <fullName evidence="2">Uncharacterized protein</fullName>
    </submittedName>
</protein>
<proteinExistence type="predicted"/>
<organism evidence="2 3">
    <name type="scientific">Priestia megaterium</name>
    <name type="common">Bacillus megaterium</name>
    <dbReference type="NCBI Taxonomy" id="1404"/>
    <lineage>
        <taxon>Bacteria</taxon>
        <taxon>Bacillati</taxon>
        <taxon>Bacillota</taxon>
        <taxon>Bacilli</taxon>
        <taxon>Bacillales</taxon>
        <taxon>Bacillaceae</taxon>
        <taxon>Priestia</taxon>
    </lineage>
</organism>
<dbReference type="AlphaFoldDB" id="A0A6H1P6S3"/>
<feature type="transmembrane region" description="Helical" evidence="1">
    <location>
        <begin position="7"/>
        <end position="31"/>
    </location>
</feature>
<keyword evidence="1" id="KW-0812">Transmembrane</keyword>
<keyword evidence="1" id="KW-0472">Membrane</keyword>
<dbReference type="Proteomes" id="UP000501868">
    <property type="component" value="Chromosome"/>
</dbReference>
<name>A0A6H1P6S3_PRIMG</name>
<evidence type="ECO:0000313" key="3">
    <source>
        <dbReference type="Proteomes" id="UP000501868"/>
    </source>
</evidence>
<accession>A0A6H1P6S3</accession>
<gene>
    <name evidence="2" type="ORF">HFZ78_21595</name>
</gene>
<reference evidence="2 3" key="2">
    <citation type="submission" date="2020-04" db="EMBL/GenBank/DDBJ databases">
        <authorList>
            <person name="Fomenkov A."/>
            <person name="Anton B.P."/>
            <person name="Roberts R.J."/>
        </authorList>
    </citation>
    <scope>NUCLEOTIDE SEQUENCE [LARGE SCALE GENOMIC DNA]</scope>
    <source>
        <strain evidence="2 3">S2</strain>
    </source>
</reference>